<keyword evidence="10" id="KW-1185">Reference proteome</keyword>
<dbReference type="GO" id="GO:0005789">
    <property type="term" value="C:endoplasmic reticulum membrane"/>
    <property type="evidence" value="ECO:0007669"/>
    <property type="project" value="InterPro"/>
</dbReference>
<evidence type="ECO:0000256" key="3">
    <source>
        <dbReference type="ARBA" id="ARBA00022692"/>
    </source>
</evidence>
<dbReference type="PANTHER" id="PTHR10809:SF6">
    <property type="entry name" value="AT11025P-RELATED"/>
    <property type="match status" value="1"/>
</dbReference>
<evidence type="ECO:0000313" key="10">
    <source>
        <dbReference type="Proteomes" id="UP000215902"/>
    </source>
</evidence>
<organism evidence="9 10">
    <name type="scientific">Macrostomum lignano</name>
    <dbReference type="NCBI Taxonomy" id="282301"/>
    <lineage>
        <taxon>Eukaryota</taxon>
        <taxon>Metazoa</taxon>
        <taxon>Spiralia</taxon>
        <taxon>Lophotrochozoa</taxon>
        <taxon>Platyhelminthes</taxon>
        <taxon>Rhabditophora</taxon>
        <taxon>Macrostomorpha</taxon>
        <taxon>Macrostomida</taxon>
        <taxon>Macrostomidae</taxon>
        <taxon>Macrostomum</taxon>
    </lineage>
</organism>
<feature type="compositionally biased region" description="Low complexity" evidence="6">
    <location>
        <begin position="212"/>
        <end position="224"/>
    </location>
</feature>
<dbReference type="Pfam" id="PF00635">
    <property type="entry name" value="Motile_Sperm"/>
    <property type="match status" value="1"/>
</dbReference>
<feature type="transmembrane region" description="Helical" evidence="7">
    <location>
        <begin position="282"/>
        <end position="305"/>
    </location>
</feature>
<feature type="transmembrane region" description="Helical" evidence="7">
    <location>
        <begin position="317"/>
        <end position="336"/>
    </location>
</feature>
<dbReference type="GO" id="GO:0033149">
    <property type="term" value="F:FFAT motif binding"/>
    <property type="evidence" value="ECO:0007669"/>
    <property type="project" value="TreeGrafter"/>
</dbReference>
<protein>
    <recommendedName>
        <fullName evidence="8">MSP domain-containing protein</fullName>
    </recommendedName>
</protein>
<evidence type="ECO:0000259" key="8">
    <source>
        <dbReference type="PROSITE" id="PS50202"/>
    </source>
</evidence>
<comment type="subcellular location">
    <subcellularLocation>
        <location evidence="1">Membrane</location>
        <topology evidence="1">Single-pass type IV membrane protein</topology>
    </subcellularLocation>
</comment>
<evidence type="ECO:0000256" key="6">
    <source>
        <dbReference type="SAM" id="MobiDB-lite"/>
    </source>
</evidence>
<dbReference type="InterPro" id="IPR000535">
    <property type="entry name" value="MSP_dom"/>
</dbReference>
<dbReference type="Proteomes" id="UP000215902">
    <property type="component" value="Unassembled WGS sequence"/>
</dbReference>
<keyword evidence="4 7" id="KW-1133">Transmembrane helix</keyword>
<dbReference type="AlphaFoldDB" id="A0A267FFT9"/>
<dbReference type="PANTHER" id="PTHR10809">
    <property type="entry name" value="VESICLE-ASSOCIATED MEMBRANE PROTEIN-ASSOCIATED PROTEIN"/>
    <property type="match status" value="1"/>
</dbReference>
<dbReference type="STRING" id="282301.A0A267FFT9"/>
<evidence type="ECO:0000256" key="4">
    <source>
        <dbReference type="ARBA" id="ARBA00022989"/>
    </source>
</evidence>
<comment type="similarity">
    <text evidence="2">Belongs to the VAMP-associated protein (VAP) (TC 9.B.17) family.</text>
</comment>
<dbReference type="Gene3D" id="2.60.40.10">
    <property type="entry name" value="Immunoglobulins"/>
    <property type="match status" value="1"/>
</dbReference>
<dbReference type="OrthoDB" id="264603at2759"/>
<feature type="non-terminal residue" evidence="9">
    <location>
        <position position="1"/>
    </location>
</feature>
<reference evidence="9 10" key="1">
    <citation type="submission" date="2017-06" db="EMBL/GenBank/DDBJ databases">
        <title>A platform for efficient transgenesis in Macrostomum lignano, a flatworm model organism for stem cell research.</title>
        <authorList>
            <person name="Berezikov E."/>
        </authorList>
    </citation>
    <scope>NUCLEOTIDE SEQUENCE [LARGE SCALE GENOMIC DNA]</scope>
    <source>
        <strain evidence="9">DV1</strain>
        <tissue evidence="9">Whole organism</tissue>
    </source>
</reference>
<accession>A0A267FFT9</accession>
<evidence type="ECO:0000256" key="7">
    <source>
        <dbReference type="SAM" id="Phobius"/>
    </source>
</evidence>
<dbReference type="PROSITE" id="PS50202">
    <property type="entry name" value="MSP"/>
    <property type="match status" value="1"/>
</dbReference>
<evidence type="ECO:0000313" key="9">
    <source>
        <dbReference type="EMBL" id="PAA72626.1"/>
    </source>
</evidence>
<sequence length="338" mass="37864">CLLVIYNLISELWRVVINFILFKCQSTGQSIISCELEFTCGSSYVWPVAEMLKILPESELEFRGPFNKPITSLLRLCNQDTYILTFKVKTTVPKCYSVRPNIGLLQPFSELEVAITLLPLSEPDEDSEIDNVHLNQSPQHKFMIQTMVVKPGALNHQSVDALWKAATPRDVMCYRLNVSRIPVGGPASPSWPLKNSTAATRWIEQLQSATIQQDSESNASNASDSPRDQRSPEEQLEEQLEAELHRLRQENARLCQEELRLRKVGLRREARRRRHLRQLAEAASSTSATLAAVAAAPVSVVVAFYRFFRPPTTDSGAMLLCLAGVAAGVILGKLYLQQ</sequence>
<keyword evidence="3 7" id="KW-0812">Transmembrane</keyword>
<dbReference type="SUPFAM" id="SSF49354">
    <property type="entry name" value="PapD-like"/>
    <property type="match status" value="1"/>
</dbReference>
<dbReference type="GO" id="GO:0090158">
    <property type="term" value="P:endoplasmic reticulum membrane organization"/>
    <property type="evidence" value="ECO:0007669"/>
    <property type="project" value="TreeGrafter"/>
</dbReference>
<comment type="caution">
    <text evidence="9">The sequence shown here is derived from an EMBL/GenBank/DDBJ whole genome shotgun (WGS) entry which is preliminary data.</text>
</comment>
<gene>
    <name evidence="9" type="ORF">BOX15_Mlig019679g1</name>
</gene>
<evidence type="ECO:0000256" key="5">
    <source>
        <dbReference type="ARBA" id="ARBA00023136"/>
    </source>
</evidence>
<name>A0A267FFT9_9PLAT</name>
<dbReference type="InterPro" id="IPR016763">
    <property type="entry name" value="VAP"/>
</dbReference>
<feature type="domain" description="MSP" evidence="8">
    <location>
        <begin position="51"/>
        <end position="181"/>
    </location>
</feature>
<feature type="region of interest" description="Disordered" evidence="6">
    <location>
        <begin position="209"/>
        <end position="237"/>
    </location>
</feature>
<dbReference type="GO" id="GO:0005886">
    <property type="term" value="C:plasma membrane"/>
    <property type="evidence" value="ECO:0007669"/>
    <property type="project" value="TreeGrafter"/>
</dbReference>
<dbReference type="EMBL" id="NIVC01001072">
    <property type="protein sequence ID" value="PAA72626.1"/>
    <property type="molecule type" value="Genomic_DNA"/>
</dbReference>
<proteinExistence type="inferred from homology"/>
<dbReference type="InterPro" id="IPR008962">
    <property type="entry name" value="PapD-like_sf"/>
</dbReference>
<evidence type="ECO:0000256" key="2">
    <source>
        <dbReference type="ARBA" id="ARBA00008932"/>
    </source>
</evidence>
<keyword evidence="5 7" id="KW-0472">Membrane</keyword>
<evidence type="ECO:0000256" key="1">
    <source>
        <dbReference type="ARBA" id="ARBA00004211"/>
    </source>
</evidence>
<dbReference type="GO" id="GO:0061817">
    <property type="term" value="P:endoplasmic reticulum-plasma membrane tethering"/>
    <property type="evidence" value="ECO:0007669"/>
    <property type="project" value="TreeGrafter"/>
</dbReference>
<dbReference type="InterPro" id="IPR013783">
    <property type="entry name" value="Ig-like_fold"/>
</dbReference>